<name>A0A1G8H5B4_9FLAO</name>
<reference evidence="2" key="1">
    <citation type="submission" date="2016-10" db="EMBL/GenBank/DDBJ databases">
        <authorList>
            <person name="Varghese N."/>
            <person name="Submissions S."/>
        </authorList>
    </citation>
    <scope>NUCLEOTIDE SEQUENCE [LARGE SCALE GENOMIC DNA]</scope>
    <source>
        <strain evidence="2">CGMCC 1.2747</strain>
    </source>
</reference>
<accession>A0A1G8H5B4</accession>
<organism evidence="1 2">
    <name type="scientific">Flavobacterium omnivorum</name>
    <dbReference type="NCBI Taxonomy" id="178355"/>
    <lineage>
        <taxon>Bacteria</taxon>
        <taxon>Pseudomonadati</taxon>
        <taxon>Bacteroidota</taxon>
        <taxon>Flavobacteriia</taxon>
        <taxon>Flavobacteriales</taxon>
        <taxon>Flavobacteriaceae</taxon>
        <taxon>Flavobacterium</taxon>
    </lineage>
</organism>
<evidence type="ECO:0000313" key="1">
    <source>
        <dbReference type="EMBL" id="SDI01857.1"/>
    </source>
</evidence>
<dbReference type="RefSeq" id="WP_091258937.1">
    <property type="nucleotide sequence ID" value="NZ_FNDB01000020.1"/>
</dbReference>
<dbReference type="STRING" id="178355.SAMN04488062_12031"/>
<dbReference type="Gene3D" id="3.40.50.2300">
    <property type="match status" value="1"/>
</dbReference>
<gene>
    <name evidence="1" type="ORF">SAMN04488062_12031</name>
</gene>
<proteinExistence type="predicted"/>
<evidence type="ECO:0000313" key="2">
    <source>
        <dbReference type="Proteomes" id="UP000199274"/>
    </source>
</evidence>
<keyword evidence="2" id="KW-1185">Reference proteome</keyword>
<dbReference type="OrthoDB" id="893108at2"/>
<dbReference type="AlphaFoldDB" id="A0A1G8H5B4"/>
<dbReference type="EMBL" id="FNDB01000020">
    <property type="protein sequence ID" value="SDI01857.1"/>
    <property type="molecule type" value="Genomic_DNA"/>
</dbReference>
<dbReference type="Proteomes" id="UP000199274">
    <property type="component" value="Unassembled WGS sequence"/>
</dbReference>
<sequence>MSKTYNILWIDDDHDDVAFEPFLIQAETKGILIDGFASFEEGFQELESRLNHYDVILLDALFFKDKTSETVNSVGLGNAIRKINELKSRKVFPYFVLSGQTNFTEETNPILEANEIKCYNKKSPQDVKQLLDDIIEAANNQLDTQIRHENHIIFEILKNYDTEVSKTILKILVGVKNGASNFDDELYFTQIRIILEHIFRKANDIGLLHDVCVQKSGNQVNLTEASLFLSGLDTKHLKVRCKNIHFPKIIAENVKNIIFITGAASHTSNVDINQNIDVQEYRKKLKTPYLLYSLTYQLIDILTWFEEYSQQNSDINANKKLWEGIEFDENNNKFETGEIVKIAMNGWATVNCERLNKNISVFKDTVIQLSLKEKSRIKFIIDEKLQAREIEII</sequence>
<protein>
    <submittedName>
        <fullName evidence="1">Uncharacterized protein</fullName>
    </submittedName>
</protein>